<accession>A0A1E8PVR5</accession>
<evidence type="ECO:0000313" key="3">
    <source>
        <dbReference type="Proteomes" id="UP000092634"/>
    </source>
</evidence>
<feature type="compositionally biased region" description="Low complexity" evidence="1">
    <location>
        <begin position="114"/>
        <end position="133"/>
    </location>
</feature>
<name>A0A1E8PVR5_9BURK</name>
<dbReference type="AlphaFoldDB" id="A0A1E8PVR5"/>
<dbReference type="EMBL" id="MAQB02000001">
    <property type="protein sequence ID" value="OFJ49729.1"/>
    <property type="molecule type" value="Genomic_DNA"/>
</dbReference>
<dbReference type="Proteomes" id="UP000092634">
    <property type="component" value="Unassembled WGS sequence"/>
</dbReference>
<evidence type="ECO:0000256" key="1">
    <source>
        <dbReference type="SAM" id="MobiDB-lite"/>
    </source>
</evidence>
<protein>
    <submittedName>
        <fullName evidence="2">Uncharacterized protein</fullName>
    </submittedName>
</protein>
<gene>
    <name evidence="2" type="ORF">BA896_013545</name>
</gene>
<comment type="caution">
    <text evidence="2">The sequence shown here is derived from an EMBL/GenBank/DDBJ whole genome shotgun (WGS) entry which is preliminary data.</text>
</comment>
<feature type="region of interest" description="Disordered" evidence="1">
    <location>
        <begin position="104"/>
        <end position="153"/>
    </location>
</feature>
<proteinExistence type="predicted"/>
<sequence>MKQTDTIALRGSITDMRQHIAARQAAMHRVQLGVARWRNAPAADTDAPPLPASQTHWHAEAQCHFMRWLELGGFAHAVVGMRADADAYADRDTDMHAAAGKLNTPAMAHTPPDTGTSNSSGTSGTSNNSGTGTVTMRPATEAPVPEHCNNCAA</sequence>
<reference evidence="2 3" key="1">
    <citation type="submission" date="2016-10" db="EMBL/GenBank/DDBJ databases">
        <title>Updated version of Genome Assembly of Janthinobacterium lividum ERGS5:01.</title>
        <authorList>
            <person name="Kumar R."/>
            <person name="Acharya V."/>
            <person name="Singh D."/>
        </authorList>
    </citation>
    <scope>NUCLEOTIDE SEQUENCE [LARGE SCALE GENOMIC DNA]</scope>
    <source>
        <strain evidence="2 3">ERGS5:01</strain>
    </source>
</reference>
<organism evidence="2 3">
    <name type="scientific">Janthinobacterium lividum</name>
    <dbReference type="NCBI Taxonomy" id="29581"/>
    <lineage>
        <taxon>Bacteria</taxon>
        <taxon>Pseudomonadati</taxon>
        <taxon>Pseudomonadota</taxon>
        <taxon>Betaproteobacteria</taxon>
        <taxon>Burkholderiales</taxon>
        <taxon>Oxalobacteraceae</taxon>
        <taxon>Janthinobacterium</taxon>
    </lineage>
</organism>
<evidence type="ECO:0000313" key="2">
    <source>
        <dbReference type="EMBL" id="OFJ49729.1"/>
    </source>
</evidence>